<evidence type="ECO:0000259" key="1">
    <source>
        <dbReference type="Pfam" id="PF08841"/>
    </source>
</evidence>
<sequence>MKVLAGVDVGNATTEVVLGRVRAEGIEVLATGRAPTRRAKGSRESLDGAAALVRRLERQYDVHVDATVAAPLRPVQTTTATLPEEHARTGRLWLVAADAGTAGGRGTGVGRPVRLDVADGGTDPVVVVVPAGTGFAAASSRLAPLAESGRLAAVLVEDDEGVLIANRLASAVPVVDEIDAAAVLAADLIAVEVAADGHPLQMLTDVLKLGGYFDLSVEEYDDAARLVPMLHDSSNAVVASGGSAPSPSSGTGGWIHVAGQGRLDFLTGHSALTTAAVGAARAYALPPVEVASEVEDMWTVDLAAVASAVQARRGSFRSRPVSLAALRRDAPLLDPSPGLSDRLQRPAHVVSSEASAARAGGLSTPGAVEDTVVVDLGGGTIDAVSATVAVVAAGGGDLLTASVAELTGVTGAVAEWVKRGPASRVEAPQVLLAEDGSRGFLDRPAPSETVGSLVVRGPTGLLPFSTTMAPGEWRALRRRLKVDLVGGNVARVLRTLDEAPRTVVVVGGPAGDDEVLAAVGGALGSGTAVGRGNVAGALGYRNAVAYGLLVLAADGTDAR</sequence>
<evidence type="ECO:0000259" key="2">
    <source>
        <dbReference type="Pfam" id="PF18427"/>
    </source>
</evidence>
<gene>
    <name evidence="3" type="ORF">AVDCRST_MAG29-2200</name>
</gene>
<evidence type="ECO:0000313" key="3">
    <source>
        <dbReference type="EMBL" id="CAA9350263.1"/>
    </source>
</evidence>
<dbReference type="InterPro" id="IPR030994">
    <property type="entry name" value="DDR_dom"/>
</dbReference>
<dbReference type="AlphaFoldDB" id="A0A6J4M7D5"/>
<dbReference type="InterPro" id="IPR040916">
    <property type="entry name" value="DDR_swiveling"/>
</dbReference>
<feature type="domain" description="Diol dehydratase reactivase ATPase-like" evidence="1">
    <location>
        <begin position="334"/>
        <end position="550"/>
    </location>
</feature>
<evidence type="ECO:0008006" key="4">
    <source>
        <dbReference type="Google" id="ProtNLM"/>
    </source>
</evidence>
<protein>
    <recommendedName>
        <fullName evidence="4">Diol dehydratase reactivase</fullName>
    </recommendedName>
</protein>
<dbReference type="SUPFAM" id="SSF53067">
    <property type="entry name" value="Actin-like ATPase domain"/>
    <property type="match status" value="1"/>
</dbReference>
<proteinExistence type="predicted"/>
<dbReference type="Gene3D" id="3.50.30.70">
    <property type="entry name" value="Swiveling domain of dehydratase reactivase alpha subunit"/>
    <property type="match status" value="1"/>
</dbReference>
<reference evidence="3" key="1">
    <citation type="submission" date="2020-02" db="EMBL/GenBank/DDBJ databases">
        <authorList>
            <person name="Meier V. D."/>
        </authorList>
    </citation>
    <scope>NUCLEOTIDE SEQUENCE</scope>
    <source>
        <strain evidence="3">AVDCRST_MAG29</strain>
    </source>
</reference>
<organism evidence="3">
    <name type="scientific">uncultured Nocardioidaceae bacterium</name>
    <dbReference type="NCBI Taxonomy" id="253824"/>
    <lineage>
        <taxon>Bacteria</taxon>
        <taxon>Bacillati</taxon>
        <taxon>Actinomycetota</taxon>
        <taxon>Actinomycetes</taxon>
        <taxon>Propionibacteriales</taxon>
        <taxon>Nocardioidaceae</taxon>
        <taxon>environmental samples</taxon>
    </lineage>
</organism>
<accession>A0A6J4M7D5</accession>
<dbReference type="InterPro" id="IPR028975">
    <property type="entry name" value="DDRA_swiveling_dom_sf"/>
</dbReference>
<feature type="domain" description="DD-reactivating factor swiveling" evidence="2">
    <location>
        <begin position="98"/>
        <end position="229"/>
    </location>
</feature>
<dbReference type="InterPro" id="IPR043129">
    <property type="entry name" value="ATPase_NBD"/>
</dbReference>
<dbReference type="Gene3D" id="3.30.420.40">
    <property type="match status" value="1"/>
</dbReference>
<dbReference type="EMBL" id="CADCUG010000133">
    <property type="protein sequence ID" value="CAA9350263.1"/>
    <property type="molecule type" value="Genomic_DNA"/>
</dbReference>
<dbReference type="Pfam" id="PF08841">
    <property type="entry name" value="DDR"/>
    <property type="match status" value="1"/>
</dbReference>
<dbReference type="SUPFAM" id="SSF82317">
    <property type="entry name" value="Swiveling domain of dehydratase reactivase alpha subunit"/>
    <property type="match status" value="1"/>
</dbReference>
<dbReference type="Pfam" id="PF18427">
    <property type="entry name" value="DDR_swiveling"/>
    <property type="match status" value="1"/>
</dbReference>
<name>A0A6J4M7D5_9ACTN</name>